<evidence type="ECO:0000313" key="2">
    <source>
        <dbReference type="Proteomes" id="UP001062846"/>
    </source>
</evidence>
<organism evidence="1 2">
    <name type="scientific">Rhododendron molle</name>
    <name type="common">Chinese azalea</name>
    <name type="synonym">Azalea mollis</name>
    <dbReference type="NCBI Taxonomy" id="49168"/>
    <lineage>
        <taxon>Eukaryota</taxon>
        <taxon>Viridiplantae</taxon>
        <taxon>Streptophyta</taxon>
        <taxon>Embryophyta</taxon>
        <taxon>Tracheophyta</taxon>
        <taxon>Spermatophyta</taxon>
        <taxon>Magnoliopsida</taxon>
        <taxon>eudicotyledons</taxon>
        <taxon>Gunneridae</taxon>
        <taxon>Pentapetalae</taxon>
        <taxon>asterids</taxon>
        <taxon>Ericales</taxon>
        <taxon>Ericaceae</taxon>
        <taxon>Ericoideae</taxon>
        <taxon>Rhodoreae</taxon>
        <taxon>Rhododendron</taxon>
    </lineage>
</organism>
<accession>A0ACC0NR28</accession>
<dbReference type="EMBL" id="CM046392">
    <property type="protein sequence ID" value="KAI8555012.1"/>
    <property type="molecule type" value="Genomic_DNA"/>
</dbReference>
<evidence type="ECO:0000313" key="1">
    <source>
        <dbReference type="EMBL" id="KAI8555012.1"/>
    </source>
</evidence>
<gene>
    <name evidence="1" type="ORF">RHMOL_Rhmol05G0141100</name>
</gene>
<proteinExistence type="predicted"/>
<reference evidence="1" key="1">
    <citation type="submission" date="2022-02" db="EMBL/GenBank/DDBJ databases">
        <title>Plant Genome Project.</title>
        <authorList>
            <person name="Zhang R.-G."/>
        </authorList>
    </citation>
    <scope>NUCLEOTIDE SEQUENCE</scope>
    <source>
        <strain evidence="1">AT1</strain>
    </source>
</reference>
<keyword evidence="2" id="KW-1185">Reference proteome</keyword>
<protein>
    <submittedName>
        <fullName evidence="1">Uncharacterized protein</fullName>
    </submittedName>
</protein>
<sequence>MVTLAESWRDTTNTFHLPPGEVTVTPKDFAVITGLRVGEEPIPFDTGIHGDVAALEWFLREVPLLDDDMVKYEQFKAYLKKDVATVQEAEQMLWAYEVLRMYPLQTKCLDLRILPCALFWSKENMGVKEGRGDLNAFKLYLDELRALQI</sequence>
<dbReference type="Proteomes" id="UP001062846">
    <property type="component" value="Chromosome 5"/>
</dbReference>
<name>A0ACC0NR28_RHOML</name>
<comment type="caution">
    <text evidence="1">The sequence shown here is derived from an EMBL/GenBank/DDBJ whole genome shotgun (WGS) entry which is preliminary data.</text>
</comment>